<evidence type="ECO:0000313" key="3">
    <source>
        <dbReference type="EMBL" id="GGG29717.1"/>
    </source>
</evidence>
<dbReference type="RefSeq" id="WP_188548066.1">
    <property type="nucleotide sequence ID" value="NZ_BMCU01000010.1"/>
</dbReference>
<dbReference type="SUPFAM" id="SSF51556">
    <property type="entry name" value="Metallo-dependent hydrolases"/>
    <property type="match status" value="1"/>
</dbReference>
<dbReference type="GO" id="GO:0016831">
    <property type="term" value="F:carboxy-lyase activity"/>
    <property type="evidence" value="ECO:0007669"/>
    <property type="project" value="InterPro"/>
</dbReference>
<gene>
    <name evidence="3" type="ORF">GCM10007304_49420</name>
</gene>
<proteinExistence type="predicted"/>
<dbReference type="InterPro" id="IPR032466">
    <property type="entry name" value="Metal_Hydrolase"/>
</dbReference>
<dbReference type="GO" id="GO:0005829">
    <property type="term" value="C:cytosol"/>
    <property type="evidence" value="ECO:0007669"/>
    <property type="project" value="TreeGrafter"/>
</dbReference>
<dbReference type="PANTHER" id="PTHR21240">
    <property type="entry name" value="2-AMINO-3-CARBOXYLMUCONATE-6-SEMIALDEHYDE DECARBOXYLASE"/>
    <property type="match status" value="1"/>
</dbReference>
<comment type="caution">
    <text evidence="3">The sequence shown here is derived from an EMBL/GenBank/DDBJ whole genome shotgun (WGS) entry which is preliminary data.</text>
</comment>
<sequence length="327" mass="34738">MSTDLIDVHAHWLPTELFGLPPNSPFGAMRDRDGELFLGDVPLSIRTEAMSDVDAIIADMNVSGIGVRALSAPPFAFAVDADVPAGDYTDAYNDALARVVTDSSGRLAGLASIRLDDADAADHQIRAIASQGTLVGVAVPPVLRGGSLDVGVLRSVVRSASEHRLAVLVHPMQLPRPEWSKYYLANLVGNPVETATAVASSILGGVLEELPNLRICFVHGGGCAPDLLGRWTHAWEARPDVRAGSTSSPRELFRAAYFDTVTHDHAALDLLRTHAGENRILCGTDYPFDMAESDVASFVDTAGLDRLSLAAAGRDFLGLDVHSEVPA</sequence>
<keyword evidence="4" id="KW-1185">Reference proteome</keyword>
<reference evidence="3" key="2">
    <citation type="submission" date="2020-09" db="EMBL/GenBank/DDBJ databases">
        <authorList>
            <person name="Sun Q."/>
            <person name="Sedlacek I."/>
        </authorList>
    </citation>
    <scope>NUCLEOTIDE SEQUENCE</scope>
    <source>
        <strain evidence="3">CCM 7905</strain>
    </source>
</reference>
<dbReference type="GO" id="GO:0016787">
    <property type="term" value="F:hydrolase activity"/>
    <property type="evidence" value="ECO:0007669"/>
    <property type="project" value="InterPro"/>
</dbReference>
<keyword evidence="1" id="KW-0456">Lyase</keyword>
<evidence type="ECO:0000256" key="1">
    <source>
        <dbReference type="ARBA" id="ARBA00023239"/>
    </source>
</evidence>
<dbReference type="AlphaFoldDB" id="A0A917G8R6"/>
<dbReference type="InterPro" id="IPR032465">
    <property type="entry name" value="ACMSD"/>
</dbReference>
<name>A0A917G8R6_9NOCA</name>
<reference evidence="3" key="1">
    <citation type="journal article" date="2014" name="Int. J. Syst. Evol. Microbiol.">
        <title>Complete genome sequence of Corynebacterium casei LMG S-19264T (=DSM 44701T), isolated from a smear-ripened cheese.</title>
        <authorList>
            <consortium name="US DOE Joint Genome Institute (JGI-PGF)"/>
            <person name="Walter F."/>
            <person name="Albersmeier A."/>
            <person name="Kalinowski J."/>
            <person name="Ruckert C."/>
        </authorList>
    </citation>
    <scope>NUCLEOTIDE SEQUENCE</scope>
    <source>
        <strain evidence="3">CCM 7905</strain>
    </source>
</reference>
<dbReference type="GO" id="GO:0019748">
    <property type="term" value="P:secondary metabolic process"/>
    <property type="evidence" value="ECO:0007669"/>
    <property type="project" value="TreeGrafter"/>
</dbReference>
<dbReference type="Proteomes" id="UP000654257">
    <property type="component" value="Unassembled WGS sequence"/>
</dbReference>
<feature type="domain" description="Amidohydrolase-related" evidence="2">
    <location>
        <begin position="6"/>
        <end position="310"/>
    </location>
</feature>
<organism evidence="3 4">
    <name type="scientific">Rhodococcoides trifolii</name>
    <dbReference type="NCBI Taxonomy" id="908250"/>
    <lineage>
        <taxon>Bacteria</taxon>
        <taxon>Bacillati</taxon>
        <taxon>Actinomycetota</taxon>
        <taxon>Actinomycetes</taxon>
        <taxon>Mycobacteriales</taxon>
        <taxon>Nocardiaceae</taxon>
        <taxon>Rhodococcoides</taxon>
    </lineage>
</organism>
<protein>
    <submittedName>
        <fullName evidence="3">2-hydroxy-3-carboxy-6-oxo-7-methylocta-2, 4-dienoate decarboxylase</fullName>
    </submittedName>
</protein>
<dbReference type="EMBL" id="BMCU01000010">
    <property type="protein sequence ID" value="GGG29717.1"/>
    <property type="molecule type" value="Genomic_DNA"/>
</dbReference>
<dbReference type="Gene3D" id="3.20.20.140">
    <property type="entry name" value="Metal-dependent hydrolases"/>
    <property type="match status" value="1"/>
</dbReference>
<dbReference type="InterPro" id="IPR006680">
    <property type="entry name" value="Amidohydro-rel"/>
</dbReference>
<dbReference type="PANTHER" id="PTHR21240:SF28">
    <property type="entry name" value="ISO-OROTATE DECARBOXYLASE (EUROFUNG)"/>
    <property type="match status" value="1"/>
</dbReference>
<accession>A0A917G8R6</accession>
<evidence type="ECO:0000259" key="2">
    <source>
        <dbReference type="Pfam" id="PF04909"/>
    </source>
</evidence>
<evidence type="ECO:0000313" key="4">
    <source>
        <dbReference type="Proteomes" id="UP000654257"/>
    </source>
</evidence>
<dbReference type="Pfam" id="PF04909">
    <property type="entry name" value="Amidohydro_2"/>
    <property type="match status" value="1"/>
</dbReference>